<reference evidence="1 2" key="1">
    <citation type="journal article" date="2015" name="Proc. Natl. Acad. Sci. U.S.A.">
        <title>The resurrection genome of Boea hygrometrica: A blueprint for survival of dehydration.</title>
        <authorList>
            <person name="Xiao L."/>
            <person name="Yang G."/>
            <person name="Zhang L."/>
            <person name="Yang X."/>
            <person name="Zhao S."/>
            <person name="Ji Z."/>
            <person name="Zhou Q."/>
            <person name="Hu M."/>
            <person name="Wang Y."/>
            <person name="Chen M."/>
            <person name="Xu Y."/>
            <person name="Jin H."/>
            <person name="Xiao X."/>
            <person name="Hu G."/>
            <person name="Bao F."/>
            <person name="Hu Y."/>
            <person name="Wan P."/>
            <person name="Li L."/>
            <person name="Deng X."/>
            <person name="Kuang T."/>
            <person name="Xiang C."/>
            <person name="Zhu J.K."/>
            <person name="Oliver M.J."/>
            <person name="He Y."/>
        </authorList>
    </citation>
    <scope>NUCLEOTIDE SEQUENCE [LARGE SCALE GENOMIC DNA]</scope>
    <source>
        <strain evidence="2">cv. XS01</strain>
    </source>
</reference>
<organism evidence="1 2">
    <name type="scientific">Dorcoceras hygrometricum</name>
    <dbReference type="NCBI Taxonomy" id="472368"/>
    <lineage>
        <taxon>Eukaryota</taxon>
        <taxon>Viridiplantae</taxon>
        <taxon>Streptophyta</taxon>
        <taxon>Embryophyta</taxon>
        <taxon>Tracheophyta</taxon>
        <taxon>Spermatophyta</taxon>
        <taxon>Magnoliopsida</taxon>
        <taxon>eudicotyledons</taxon>
        <taxon>Gunneridae</taxon>
        <taxon>Pentapetalae</taxon>
        <taxon>asterids</taxon>
        <taxon>lamiids</taxon>
        <taxon>Lamiales</taxon>
        <taxon>Gesneriaceae</taxon>
        <taxon>Didymocarpoideae</taxon>
        <taxon>Trichosporeae</taxon>
        <taxon>Loxocarpinae</taxon>
        <taxon>Dorcoceras</taxon>
    </lineage>
</organism>
<keyword evidence="2" id="KW-1185">Reference proteome</keyword>
<proteinExistence type="predicted"/>
<evidence type="ECO:0000313" key="1">
    <source>
        <dbReference type="EMBL" id="KZV55091.1"/>
    </source>
</evidence>
<evidence type="ECO:0000313" key="2">
    <source>
        <dbReference type="Proteomes" id="UP000250235"/>
    </source>
</evidence>
<accession>A0A2Z7DDH4</accession>
<dbReference type="AlphaFoldDB" id="A0A2Z7DDH4"/>
<sequence length="113" mass="12645">MCPSRVCVSCRKQGAKRYRLGASQIWRCKRMLRRIAYSDLMSKNEICLAGVSRCEFLLEEVSVGQCFETGVVGFEEHVVCLRDCGPVVLLFFNSFGFELVVASAELAVELLGQ</sequence>
<gene>
    <name evidence="1" type="ORF">F511_07477</name>
</gene>
<dbReference type="EMBL" id="KQ989013">
    <property type="protein sequence ID" value="KZV55091.1"/>
    <property type="molecule type" value="Genomic_DNA"/>
</dbReference>
<protein>
    <submittedName>
        <fullName evidence="1">Uncharacterized protein</fullName>
    </submittedName>
</protein>
<dbReference type="Proteomes" id="UP000250235">
    <property type="component" value="Unassembled WGS sequence"/>
</dbReference>
<name>A0A2Z7DDH4_9LAMI</name>